<evidence type="ECO:0000313" key="1">
    <source>
        <dbReference type="EMBL" id="PKH46375.1"/>
    </source>
</evidence>
<proteinExistence type="predicted"/>
<dbReference type="EMBL" id="PHFD01000218">
    <property type="protein sequence ID" value="PKH46375.1"/>
    <property type="molecule type" value="Genomic_DNA"/>
</dbReference>
<feature type="non-terminal residue" evidence="1">
    <location>
        <position position="1"/>
    </location>
</feature>
<evidence type="ECO:0000313" key="2">
    <source>
        <dbReference type="Proteomes" id="UP000233649"/>
    </source>
</evidence>
<comment type="caution">
    <text evidence="1">The sequence shown here is derived from an EMBL/GenBank/DDBJ whole genome shotgun (WGS) entry which is preliminary data.</text>
</comment>
<sequence length="122" mass="12867">ALARVMLGVTVKVALATLSSPRVETVYAPRVTVVGTVKLPLALPPLTVAVVIWVPPNNIQAVVPFVAVVAMLKFTRLPAGPEFGYKVMLAAAETGESGKATISKAKVENTPNTRSKNLCFII</sequence>
<gene>
    <name evidence="1" type="ORF">CVH13_01127</name>
</gene>
<name>A0A2J1DW60_9CHLR</name>
<protein>
    <submittedName>
        <fullName evidence="1">Uncharacterized protein</fullName>
    </submittedName>
</protein>
<dbReference type="AlphaFoldDB" id="A0A2J1DW60"/>
<reference evidence="1 2" key="1">
    <citation type="journal article" date="2017" name="FEMS Microbiol. Ecol.">
        <title>Reconstructed genomes of novel Dehalococcoides mccartyi strains from 1,2,3,4-tetrachlorodibenzo-p-dioxin-dechlorinating enrichment cultures reveal divergent reductive dehalogenase gene profiles.</title>
        <authorList>
            <person name="Dam H.T."/>
            <person name="Vollmers J."/>
            <person name="Kaster A.K."/>
            <person name="Haggblom M.M."/>
        </authorList>
    </citation>
    <scope>NUCLEOTIDE SEQUENCE [LARGE SCALE GENOMIC DNA]</scope>
    <source>
        <strain evidence="1 2">H1-3-2.001</strain>
    </source>
</reference>
<accession>A0A2J1DW60</accession>
<dbReference type="Proteomes" id="UP000233649">
    <property type="component" value="Unassembled WGS sequence"/>
</dbReference>
<organism evidence="1 2">
    <name type="scientific">Dehalococcoides mccartyi</name>
    <dbReference type="NCBI Taxonomy" id="61435"/>
    <lineage>
        <taxon>Bacteria</taxon>
        <taxon>Bacillati</taxon>
        <taxon>Chloroflexota</taxon>
        <taxon>Dehalococcoidia</taxon>
        <taxon>Dehalococcoidales</taxon>
        <taxon>Dehalococcoidaceae</taxon>
        <taxon>Dehalococcoides</taxon>
    </lineage>
</organism>